<dbReference type="Pfam" id="PF13489">
    <property type="entry name" value="Methyltransf_23"/>
    <property type="match status" value="1"/>
</dbReference>
<dbReference type="RefSeq" id="XP_070884065.1">
    <property type="nucleotide sequence ID" value="XM_071034517.1"/>
</dbReference>
<dbReference type="PANTHER" id="PTHR43591:SF50">
    <property type="entry name" value="METHYLTRANSFERASE DOMAIN-CONTAINING PROTEIN-RELATED"/>
    <property type="match status" value="1"/>
</dbReference>
<proteinExistence type="predicted"/>
<evidence type="ECO:0000313" key="1">
    <source>
        <dbReference type="EMBL" id="KAL2865086.1"/>
    </source>
</evidence>
<keyword evidence="2" id="KW-1185">Reference proteome</keyword>
<reference evidence="1 2" key="1">
    <citation type="submission" date="2024-07" db="EMBL/GenBank/DDBJ databases">
        <title>Section-level genome sequencing and comparative genomics of Aspergillus sections Usti and Cavernicolus.</title>
        <authorList>
            <consortium name="Lawrence Berkeley National Laboratory"/>
            <person name="Nybo J.L."/>
            <person name="Vesth T.C."/>
            <person name="Theobald S."/>
            <person name="Frisvad J.C."/>
            <person name="Larsen T.O."/>
            <person name="Kjaerboelling I."/>
            <person name="Rothschild-Mancinelli K."/>
            <person name="Lyhne E.K."/>
            <person name="Kogle M.E."/>
            <person name="Barry K."/>
            <person name="Clum A."/>
            <person name="Na H."/>
            <person name="Ledsgaard L."/>
            <person name="Lin J."/>
            <person name="Lipzen A."/>
            <person name="Kuo A."/>
            <person name="Riley R."/>
            <person name="Mondo S."/>
            <person name="Labutti K."/>
            <person name="Haridas S."/>
            <person name="Pangalinan J."/>
            <person name="Salamov A.A."/>
            <person name="Simmons B.A."/>
            <person name="Magnuson J.K."/>
            <person name="Chen J."/>
            <person name="Drula E."/>
            <person name="Henrissat B."/>
            <person name="Wiebenga A."/>
            <person name="Lubbers R.J."/>
            <person name="Gomes A.C."/>
            <person name="Macurrencykelacurrency M.R."/>
            <person name="Stajich J."/>
            <person name="Grigoriev I.V."/>
            <person name="Mortensen U.H."/>
            <person name="De Vries R.P."/>
            <person name="Baker S.E."/>
            <person name="Andersen M.R."/>
        </authorList>
    </citation>
    <scope>NUCLEOTIDE SEQUENCE [LARGE SCALE GENOMIC DNA]</scope>
    <source>
        <strain evidence="1 2">CBS 449.75</strain>
    </source>
</reference>
<dbReference type="InterPro" id="IPR029063">
    <property type="entry name" value="SAM-dependent_MTases_sf"/>
</dbReference>
<dbReference type="PANTHER" id="PTHR43591">
    <property type="entry name" value="METHYLTRANSFERASE"/>
    <property type="match status" value="1"/>
</dbReference>
<dbReference type="Proteomes" id="UP001610432">
    <property type="component" value="Unassembled WGS sequence"/>
</dbReference>
<evidence type="ECO:0000313" key="2">
    <source>
        <dbReference type="Proteomes" id="UP001610432"/>
    </source>
</evidence>
<dbReference type="CDD" id="cd02440">
    <property type="entry name" value="AdoMet_MTases"/>
    <property type="match status" value="1"/>
</dbReference>
<dbReference type="SUPFAM" id="SSF53335">
    <property type="entry name" value="S-adenosyl-L-methionine-dependent methyltransferases"/>
    <property type="match status" value="1"/>
</dbReference>
<protein>
    <recommendedName>
        <fullName evidence="3">Methyltransferase domain-containing protein</fullName>
    </recommendedName>
</protein>
<dbReference type="Gene3D" id="3.40.50.150">
    <property type="entry name" value="Vaccinia Virus protein VP39"/>
    <property type="match status" value="1"/>
</dbReference>
<dbReference type="EMBL" id="JBFXLQ010000034">
    <property type="protein sequence ID" value="KAL2865086.1"/>
    <property type="molecule type" value="Genomic_DNA"/>
</dbReference>
<evidence type="ECO:0008006" key="3">
    <source>
        <dbReference type="Google" id="ProtNLM"/>
    </source>
</evidence>
<gene>
    <name evidence="1" type="ORF">BJX67DRAFT_389542</name>
</gene>
<sequence length="292" mass="32004">MPTSPPEIYPLARDEAETTRLNDQHRCLVDIAGGLIDSTVPLENVSAVADVGTGSGIWLLEARDLLNERTANRARYYHGFDISAAQFPAPSARQQHGMNMNFSVHDILRPFPVEHHNRYDLVHVRMLVAALVESKYREAVANLLTILKPGGYLQWVELDSSALHGSPSARDPRSARPVHAWLEFLDGNGLSQCPPRTIQDACKEVGGLVNVSARSVKVRGCEELGTERTQRWQLQAWAAVLPQVFLRTGAVSDRVAADVCAGEAIDGLKSYFADGEVVDLAFGVVVGQRRMG</sequence>
<comment type="caution">
    <text evidence="1">The sequence shown here is derived from an EMBL/GenBank/DDBJ whole genome shotgun (WGS) entry which is preliminary data.</text>
</comment>
<name>A0ABR4LKM6_9EURO</name>
<dbReference type="GeneID" id="98149589"/>
<accession>A0ABR4LKM6</accession>
<organism evidence="1 2">
    <name type="scientific">Aspergillus lucknowensis</name>
    <dbReference type="NCBI Taxonomy" id="176173"/>
    <lineage>
        <taxon>Eukaryota</taxon>
        <taxon>Fungi</taxon>
        <taxon>Dikarya</taxon>
        <taxon>Ascomycota</taxon>
        <taxon>Pezizomycotina</taxon>
        <taxon>Eurotiomycetes</taxon>
        <taxon>Eurotiomycetidae</taxon>
        <taxon>Eurotiales</taxon>
        <taxon>Aspergillaceae</taxon>
        <taxon>Aspergillus</taxon>
        <taxon>Aspergillus subgen. Nidulantes</taxon>
    </lineage>
</organism>